<accession>A0A8I0PYL6</accession>
<proteinExistence type="predicted"/>
<feature type="domain" description="DUF7424" evidence="1">
    <location>
        <begin position="19"/>
        <end position="215"/>
    </location>
</feature>
<dbReference type="InterPro" id="IPR055847">
    <property type="entry name" value="DUF7424"/>
</dbReference>
<comment type="caution">
    <text evidence="2">The sequence shown here is derived from an EMBL/GenBank/DDBJ whole genome shotgun (WGS) entry which is preliminary data.</text>
</comment>
<evidence type="ECO:0000259" key="1">
    <source>
        <dbReference type="Pfam" id="PF24199"/>
    </source>
</evidence>
<evidence type="ECO:0000313" key="3">
    <source>
        <dbReference type="Proteomes" id="UP000650477"/>
    </source>
</evidence>
<sequence>MKKILPVLIAVLFLAGCKVDVETTVNTDDLVSHEHKLVAGNINVEVPACNDFEDSRKESKSLIRIKEQMPAVFSGAEYKECYKEKFNSYASFIVPVGVGFIADDMKAVNAGIYIFSNDELYAGVMITPETIKRLQSAKKSAPGDLKLQMTLVLEKGKLPIPNIAAMSVFMTGTEAKNKPLIASRVGIVGKEVRFKLSDVSNALLESGNIAPVLYKAEMLEKLVANLKKND</sequence>
<reference evidence="2" key="1">
    <citation type="submission" date="2017-12" db="EMBL/GenBank/DDBJ databases">
        <title>Genome sequencing and analysis.</title>
        <authorList>
            <person name="Huang Y.-T."/>
        </authorList>
    </citation>
    <scope>NUCLEOTIDE SEQUENCE</scope>
    <source>
        <strain evidence="2">VGH116</strain>
    </source>
</reference>
<dbReference type="AlphaFoldDB" id="A0A8I0PYL6"/>
<dbReference type="EMBL" id="PKLF01000002">
    <property type="protein sequence ID" value="MBE8611300.1"/>
    <property type="molecule type" value="Genomic_DNA"/>
</dbReference>
<protein>
    <recommendedName>
        <fullName evidence="1">DUF7424 domain-containing protein</fullName>
    </recommendedName>
</protein>
<dbReference type="Proteomes" id="UP000650477">
    <property type="component" value="Unassembled WGS sequence"/>
</dbReference>
<organism evidence="2 3">
    <name type="scientific">Morganella morganii</name>
    <name type="common">Proteus morganii</name>
    <dbReference type="NCBI Taxonomy" id="582"/>
    <lineage>
        <taxon>Bacteria</taxon>
        <taxon>Pseudomonadati</taxon>
        <taxon>Pseudomonadota</taxon>
        <taxon>Gammaproteobacteria</taxon>
        <taxon>Enterobacterales</taxon>
        <taxon>Morganellaceae</taxon>
        <taxon>Morganella</taxon>
    </lineage>
</organism>
<name>A0A8I0PYL6_MORMO</name>
<dbReference type="PROSITE" id="PS51257">
    <property type="entry name" value="PROKAR_LIPOPROTEIN"/>
    <property type="match status" value="1"/>
</dbReference>
<dbReference type="RefSeq" id="WP_036418438.1">
    <property type="nucleotide sequence ID" value="NZ_ABMOGV020000012.1"/>
</dbReference>
<dbReference type="Pfam" id="PF24199">
    <property type="entry name" value="DUF7424"/>
    <property type="match status" value="1"/>
</dbReference>
<gene>
    <name evidence="2" type="ORF">CYG68_02555</name>
</gene>
<evidence type="ECO:0000313" key="2">
    <source>
        <dbReference type="EMBL" id="MBE8611300.1"/>
    </source>
</evidence>